<dbReference type="InterPro" id="IPR029057">
    <property type="entry name" value="PRTase-like"/>
</dbReference>
<keyword evidence="5" id="KW-1185">Reference proteome</keyword>
<proteinExistence type="predicted"/>
<dbReference type="CDD" id="cd06223">
    <property type="entry name" value="PRTases_typeI"/>
    <property type="match status" value="1"/>
</dbReference>
<keyword evidence="2" id="KW-0315">Glutamine amidotransferase</keyword>
<evidence type="ECO:0000256" key="2">
    <source>
        <dbReference type="ARBA" id="ARBA00022962"/>
    </source>
</evidence>
<dbReference type="SUPFAM" id="SSF53271">
    <property type="entry name" value="PRTase-like"/>
    <property type="match status" value="1"/>
</dbReference>
<accession>A0A6N8JGE4</accession>
<evidence type="ECO:0000256" key="1">
    <source>
        <dbReference type="ARBA" id="ARBA00022679"/>
    </source>
</evidence>
<organism evidence="4 5">
    <name type="scientific">Chitinophaga oryziterrae</name>
    <dbReference type="NCBI Taxonomy" id="1031224"/>
    <lineage>
        <taxon>Bacteria</taxon>
        <taxon>Pseudomonadati</taxon>
        <taxon>Bacteroidota</taxon>
        <taxon>Chitinophagia</taxon>
        <taxon>Chitinophagales</taxon>
        <taxon>Chitinophagaceae</taxon>
        <taxon>Chitinophaga</taxon>
    </lineage>
</organism>
<dbReference type="RefSeq" id="WP_157302005.1">
    <property type="nucleotide sequence ID" value="NZ_BAAAZB010000015.1"/>
</dbReference>
<evidence type="ECO:0000259" key="3">
    <source>
        <dbReference type="Pfam" id="PF00156"/>
    </source>
</evidence>
<dbReference type="Proteomes" id="UP000468388">
    <property type="component" value="Unassembled WGS sequence"/>
</dbReference>
<dbReference type="Gene3D" id="3.30.1310.20">
    <property type="entry name" value="PRTase-like"/>
    <property type="match status" value="1"/>
</dbReference>
<dbReference type="InterPro" id="IPR000836">
    <property type="entry name" value="PRTase_dom"/>
</dbReference>
<dbReference type="EMBL" id="WRXO01000007">
    <property type="protein sequence ID" value="MVT43396.1"/>
    <property type="molecule type" value="Genomic_DNA"/>
</dbReference>
<name>A0A6N8JGE4_9BACT</name>
<protein>
    <submittedName>
        <fullName evidence="4">Phosphoribosyltransferase</fullName>
    </submittedName>
</protein>
<sequence length="210" mass="23366">MFRDRLEAGLMLAVKLEKYKKDSGIVLAIPRGGVPVAYIVAKELGVPLEVILTKKIGHPLNKEYAIGAASLNDYFITHGNGVPETYIQQELEKIRTRLKEMYKKFMGDKSPEKLEGKTVIVIDDGMATGNTMLATVNILRKSRPGKIVIAVPVASKNAVNKLANKVDEVIAILVPEEFYGVGAFYEDFAQVTDKEVMYYLERWKGLKMTG</sequence>
<evidence type="ECO:0000313" key="4">
    <source>
        <dbReference type="EMBL" id="MVT43396.1"/>
    </source>
</evidence>
<dbReference type="AlphaFoldDB" id="A0A6N8JGE4"/>
<gene>
    <name evidence="4" type="ORF">GO495_22550</name>
</gene>
<evidence type="ECO:0000313" key="5">
    <source>
        <dbReference type="Proteomes" id="UP000468388"/>
    </source>
</evidence>
<dbReference type="Pfam" id="PF00156">
    <property type="entry name" value="Pribosyltran"/>
    <property type="match status" value="1"/>
</dbReference>
<reference evidence="4 5" key="1">
    <citation type="submission" date="2019-12" db="EMBL/GenBank/DDBJ databases">
        <title>The draft genomic sequence of strain Chitinophaga oryziterrae JCM 16595.</title>
        <authorList>
            <person name="Zhang X."/>
        </authorList>
    </citation>
    <scope>NUCLEOTIDE SEQUENCE [LARGE SCALE GENOMIC DNA]</scope>
    <source>
        <strain evidence="4 5">JCM 16595</strain>
    </source>
</reference>
<keyword evidence="1 4" id="KW-0808">Transferase</keyword>
<dbReference type="OrthoDB" id="9810066at2"/>
<comment type="caution">
    <text evidence="4">The sequence shown here is derived from an EMBL/GenBank/DDBJ whole genome shotgun (WGS) entry which is preliminary data.</text>
</comment>
<dbReference type="PANTHER" id="PTHR11907">
    <property type="entry name" value="AMIDOPHOSPHORIBOSYLTRANSFERASE"/>
    <property type="match status" value="1"/>
</dbReference>
<dbReference type="Gene3D" id="3.40.50.2020">
    <property type="match status" value="1"/>
</dbReference>
<keyword evidence="4" id="KW-0328">Glycosyltransferase</keyword>
<feature type="domain" description="Phosphoribosyltransferase" evidence="3">
    <location>
        <begin position="19"/>
        <end position="162"/>
    </location>
</feature>
<dbReference type="GO" id="GO:0016757">
    <property type="term" value="F:glycosyltransferase activity"/>
    <property type="evidence" value="ECO:0007669"/>
    <property type="project" value="UniProtKB-KW"/>
</dbReference>